<comment type="caution">
    <text evidence="10">The sequence shown here is derived from an EMBL/GenBank/DDBJ whole genome shotgun (WGS) entry which is preliminary data.</text>
</comment>
<dbReference type="NCBIfam" id="TIGR01573">
    <property type="entry name" value="cas2"/>
    <property type="match status" value="1"/>
</dbReference>
<evidence type="ECO:0000256" key="5">
    <source>
        <dbReference type="ARBA" id="ARBA00022759"/>
    </source>
</evidence>
<proteinExistence type="inferred from homology"/>
<evidence type="ECO:0000313" key="10">
    <source>
        <dbReference type="EMBL" id="MBW2961110.1"/>
    </source>
</evidence>
<dbReference type="EC" id="3.1.-.-" evidence="9"/>
<dbReference type="Pfam" id="PF09827">
    <property type="entry name" value="CRISPR_Cas2"/>
    <property type="match status" value="1"/>
</dbReference>
<sequence>MIIWVLYDIKNNSARNYVAKACKHAGLYRVQYSCFLGSLNDNEKDSLELQIEKVINEETDKIYIFRMNKEQLKDCTMLGQAFDDKLVTDEVKALFF</sequence>
<dbReference type="GO" id="GO:0004519">
    <property type="term" value="F:endonuclease activity"/>
    <property type="evidence" value="ECO:0007669"/>
    <property type="project" value="UniProtKB-KW"/>
</dbReference>
<accession>A0ABS6VZU1</accession>
<comment type="function">
    <text evidence="9">CRISPR (clustered regularly interspaced short palindromic repeat), is an adaptive immune system that provides protection against mobile genetic elements (viruses, transposable elements and conjugative plasmids). CRISPR clusters contain sequences complementary to antecedent mobile elements and target invading nucleic acids. CRISPR clusters are transcribed and processed into CRISPR RNA (crRNA). Functions as a ssRNA-specific endoribonuclease. Involved in the integration of spacer DNA into the CRISPR cassette.</text>
</comment>
<comment type="similarity">
    <text evidence="2 9">Belongs to the CRISPR-associated endoribonuclease Cas2 protein family.</text>
</comment>
<evidence type="ECO:0000256" key="4">
    <source>
        <dbReference type="ARBA" id="ARBA00022723"/>
    </source>
</evidence>
<evidence type="ECO:0000313" key="11">
    <source>
        <dbReference type="Proteomes" id="UP000719267"/>
    </source>
</evidence>
<keyword evidence="6 9" id="KW-0378">Hydrolase</keyword>
<dbReference type="PANTHER" id="PTHR34405:SF3">
    <property type="entry name" value="CRISPR-ASSOCIATED ENDORIBONUCLEASE CAS2 3"/>
    <property type="match status" value="1"/>
</dbReference>
<evidence type="ECO:0000256" key="7">
    <source>
        <dbReference type="ARBA" id="ARBA00022842"/>
    </source>
</evidence>
<gene>
    <name evidence="9 10" type="primary">cas2</name>
    <name evidence="10" type="ORF">KW502_04790</name>
</gene>
<keyword evidence="11" id="KW-1185">Reference proteome</keyword>
<keyword evidence="4 9" id="KW-0479">Metal-binding</keyword>
<dbReference type="EMBL" id="JAHWDF010000004">
    <property type="protein sequence ID" value="MBW2961110.1"/>
    <property type="molecule type" value="Genomic_DNA"/>
</dbReference>
<dbReference type="Proteomes" id="UP000719267">
    <property type="component" value="Unassembled WGS sequence"/>
</dbReference>
<dbReference type="HAMAP" id="MF_01471">
    <property type="entry name" value="Cas2"/>
    <property type="match status" value="1"/>
</dbReference>
<evidence type="ECO:0000256" key="2">
    <source>
        <dbReference type="ARBA" id="ARBA00009959"/>
    </source>
</evidence>
<protein>
    <recommendedName>
        <fullName evidence="9">CRISPR-associated endoribonuclease Cas2</fullName>
        <ecNumber evidence="9">3.1.-.-</ecNumber>
    </recommendedName>
</protein>
<dbReference type="InterPro" id="IPR019199">
    <property type="entry name" value="Virulence_VapD/CRISPR_Cas2"/>
</dbReference>
<evidence type="ECO:0000256" key="3">
    <source>
        <dbReference type="ARBA" id="ARBA00022722"/>
    </source>
</evidence>
<dbReference type="PANTHER" id="PTHR34405">
    <property type="entry name" value="CRISPR-ASSOCIATED ENDORIBONUCLEASE CAS2"/>
    <property type="match status" value="1"/>
</dbReference>
<evidence type="ECO:0000256" key="9">
    <source>
        <dbReference type="HAMAP-Rule" id="MF_01471"/>
    </source>
</evidence>
<keyword evidence="7 9" id="KW-0460">Magnesium</keyword>
<keyword evidence="5 9" id="KW-0255">Endonuclease</keyword>
<comment type="subunit">
    <text evidence="9">Homodimer, forms a heterotetramer with a Cas1 homodimer.</text>
</comment>
<comment type="cofactor">
    <cofactor evidence="1 9">
        <name>Mg(2+)</name>
        <dbReference type="ChEBI" id="CHEBI:18420"/>
    </cofactor>
</comment>
<dbReference type="InterPro" id="IPR021127">
    <property type="entry name" value="CRISPR_associated_Cas2"/>
</dbReference>
<evidence type="ECO:0000256" key="1">
    <source>
        <dbReference type="ARBA" id="ARBA00001946"/>
    </source>
</evidence>
<organism evidence="10 11">
    <name type="scientific">Mesonia aestuariivivens</name>
    <dbReference type="NCBI Taxonomy" id="2796128"/>
    <lineage>
        <taxon>Bacteria</taxon>
        <taxon>Pseudomonadati</taxon>
        <taxon>Bacteroidota</taxon>
        <taxon>Flavobacteriia</taxon>
        <taxon>Flavobacteriales</taxon>
        <taxon>Flavobacteriaceae</taxon>
        <taxon>Mesonia</taxon>
    </lineage>
</organism>
<evidence type="ECO:0000256" key="6">
    <source>
        <dbReference type="ARBA" id="ARBA00022801"/>
    </source>
</evidence>
<evidence type="ECO:0000256" key="8">
    <source>
        <dbReference type="ARBA" id="ARBA00023118"/>
    </source>
</evidence>
<dbReference type="CDD" id="cd09725">
    <property type="entry name" value="Cas2_I_II_III"/>
    <property type="match status" value="1"/>
</dbReference>
<reference evidence="10 11" key="1">
    <citation type="submission" date="2021-07" db="EMBL/GenBank/DDBJ databases">
        <title>Mesonia aestuariivivens sp. nov., isolated from a tidal flat.</title>
        <authorList>
            <person name="Kim Y.-O."/>
            <person name="Yoon J.-H."/>
        </authorList>
    </citation>
    <scope>NUCLEOTIDE SEQUENCE [LARGE SCALE GENOMIC DNA]</scope>
    <source>
        <strain evidence="10 11">JHPTF-M18</strain>
    </source>
</reference>
<name>A0ABS6VZU1_9FLAO</name>
<feature type="binding site" evidence="9">
    <location>
        <position position="8"/>
    </location>
    <ligand>
        <name>Mg(2+)</name>
        <dbReference type="ChEBI" id="CHEBI:18420"/>
        <note>catalytic</note>
    </ligand>
</feature>
<keyword evidence="3 9" id="KW-0540">Nuclease</keyword>
<keyword evidence="8 9" id="KW-0051">Antiviral defense</keyword>
<dbReference type="RefSeq" id="WP_219039395.1">
    <property type="nucleotide sequence ID" value="NZ_JAHWDF010000004.1"/>
</dbReference>